<evidence type="ECO:0000256" key="3">
    <source>
        <dbReference type="ARBA" id="ARBA00023163"/>
    </source>
</evidence>
<accession>A0A5Q0CEI7</accession>
<dbReference type="EMBL" id="CP043499">
    <property type="protein sequence ID" value="QFY63752.1"/>
    <property type="molecule type" value="Genomic_DNA"/>
</dbReference>
<evidence type="ECO:0000313" key="6">
    <source>
        <dbReference type="Proteomes" id="UP000326881"/>
    </source>
</evidence>
<geneLocation type="plasmid" evidence="5 6">
    <name>unnamed</name>
</geneLocation>
<dbReference type="RefSeq" id="WP_153273699.1">
    <property type="nucleotide sequence ID" value="NZ_CP043499.1"/>
</dbReference>
<keyword evidence="2" id="KW-0238">DNA-binding</keyword>
<dbReference type="Gene3D" id="1.10.10.60">
    <property type="entry name" value="Homeodomain-like"/>
    <property type="match status" value="1"/>
</dbReference>
<dbReference type="InterPro" id="IPR020449">
    <property type="entry name" value="Tscrpt_reg_AraC-type_HTH"/>
</dbReference>
<evidence type="ECO:0000259" key="4">
    <source>
        <dbReference type="PROSITE" id="PS01124"/>
    </source>
</evidence>
<keyword evidence="1" id="KW-0805">Transcription regulation</keyword>
<keyword evidence="5" id="KW-0614">Plasmid</keyword>
<feature type="domain" description="HTH araC/xylS-type" evidence="4">
    <location>
        <begin position="225"/>
        <end position="327"/>
    </location>
</feature>
<evidence type="ECO:0000313" key="5">
    <source>
        <dbReference type="EMBL" id="QFY63752.1"/>
    </source>
</evidence>
<dbReference type="PANTHER" id="PTHR47893:SF1">
    <property type="entry name" value="REGULATORY PROTEIN PCHR"/>
    <property type="match status" value="1"/>
</dbReference>
<protein>
    <submittedName>
        <fullName evidence="5">Helix-turn-helix transcriptional regulator</fullName>
    </submittedName>
</protein>
<dbReference type="InterPro" id="IPR018060">
    <property type="entry name" value="HTH_AraC"/>
</dbReference>
<keyword evidence="3" id="KW-0804">Transcription</keyword>
<dbReference type="Pfam" id="PF12833">
    <property type="entry name" value="HTH_18"/>
    <property type="match status" value="1"/>
</dbReference>
<name>A0A5Q0CEI7_9HYPH</name>
<dbReference type="InterPro" id="IPR053142">
    <property type="entry name" value="PchR_regulatory_protein"/>
</dbReference>
<dbReference type="AlphaFoldDB" id="A0A5Q0CEI7"/>
<dbReference type="Proteomes" id="UP000326881">
    <property type="component" value="Plasmid unnamed"/>
</dbReference>
<proteinExistence type="predicted"/>
<dbReference type="SUPFAM" id="SSF46689">
    <property type="entry name" value="Homeodomain-like"/>
    <property type="match status" value="2"/>
</dbReference>
<sequence length="328" mass="36420">MSSLLKAHEFFGQMQAGNRSFRLLNSNIESDKALLKGSFSKTAIRSGLSVHYSDVTNLCDLHTETEAPAHLGIKLFFRGGVSASIGNQDIPMPRRHDRDRWTPSATLFHQKGPEVFRRRAAIGDRVRKLTIKIFPEWLESGDMFSDASANGIRRFTAQTLAARSWTPSAALLALAEQVIRPPAIESCLSRLYIESRVLGIIGEAFGMLSEHHQPSDGRGDLTVAERRRLILAEELIASTTDPLSLEEIAATAGVGVNTLQRLFHAAHDTTVFHYVRARRLEQARLALENEELSIAQAAYMAGYTSAANFSTAFKRRFGFTPKDARRPK</sequence>
<dbReference type="GO" id="GO:0043565">
    <property type="term" value="F:sequence-specific DNA binding"/>
    <property type="evidence" value="ECO:0007669"/>
    <property type="project" value="InterPro"/>
</dbReference>
<dbReference type="PROSITE" id="PS01124">
    <property type="entry name" value="HTH_ARAC_FAMILY_2"/>
    <property type="match status" value="1"/>
</dbReference>
<dbReference type="SMART" id="SM00342">
    <property type="entry name" value="HTH_ARAC"/>
    <property type="match status" value="1"/>
</dbReference>
<reference evidence="5 6" key="1">
    <citation type="submission" date="2019-08" db="EMBL/GenBank/DDBJ databases">
        <title>Prosopis cineraria nodule microbiome.</title>
        <authorList>
            <person name="Ali R."/>
            <person name="Chaluvadi S.R."/>
            <person name="Wang X."/>
        </authorList>
    </citation>
    <scope>NUCLEOTIDE SEQUENCE [LARGE SCALE GENOMIC DNA]</scope>
    <source>
        <strain evidence="5 6">BG7</strain>
        <plasmid evidence="5 6">unnamed</plasmid>
    </source>
</reference>
<dbReference type="PROSITE" id="PS00041">
    <property type="entry name" value="HTH_ARAC_FAMILY_1"/>
    <property type="match status" value="1"/>
</dbReference>
<dbReference type="KEGG" id="rgr:FZ934_26380"/>
<dbReference type="InterPro" id="IPR009057">
    <property type="entry name" value="Homeodomain-like_sf"/>
</dbReference>
<dbReference type="OrthoDB" id="6670788at2"/>
<dbReference type="InterPro" id="IPR018062">
    <property type="entry name" value="HTH_AraC-typ_CS"/>
</dbReference>
<dbReference type="PANTHER" id="PTHR47893">
    <property type="entry name" value="REGULATORY PROTEIN PCHR"/>
    <property type="match status" value="1"/>
</dbReference>
<dbReference type="PRINTS" id="PR00032">
    <property type="entry name" value="HTHARAC"/>
</dbReference>
<organism evidence="5 6">
    <name type="scientific">Rhizobium grahamii</name>
    <dbReference type="NCBI Taxonomy" id="1120045"/>
    <lineage>
        <taxon>Bacteria</taxon>
        <taxon>Pseudomonadati</taxon>
        <taxon>Pseudomonadota</taxon>
        <taxon>Alphaproteobacteria</taxon>
        <taxon>Hyphomicrobiales</taxon>
        <taxon>Rhizobiaceae</taxon>
        <taxon>Rhizobium/Agrobacterium group</taxon>
        <taxon>Rhizobium</taxon>
    </lineage>
</organism>
<keyword evidence="6" id="KW-1185">Reference proteome</keyword>
<evidence type="ECO:0000256" key="2">
    <source>
        <dbReference type="ARBA" id="ARBA00023125"/>
    </source>
</evidence>
<evidence type="ECO:0000256" key="1">
    <source>
        <dbReference type="ARBA" id="ARBA00023015"/>
    </source>
</evidence>
<dbReference type="GO" id="GO:0003700">
    <property type="term" value="F:DNA-binding transcription factor activity"/>
    <property type="evidence" value="ECO:0007669"/>
    <property type="project" value="InterPro"/>
</dbReference>
<gene>
    <name evidence="5" type="ORF">FZ934_26380</name>
</gene>